<comment type="caution">
    <text evidence="1">The sequence shown here is derived from an EMBL/GenBank/DDBJ whole genome shotgun (WGS) entry which is preliminary data.</text>
</comment>
<protein>
    <submittedName>
        <fullName evidence="1">Uncharacterized protein</fullName>
    </submittedName>
</protein>
<reference evidence="1 2" key="1">
    <citation type="submission" date="2016-09" db="EMBL/GenBank/DDBJ databases">
        <title>The draft genome of Dichanthelium oligosanthes: A C3 panicoid grass species.</title>
        <authorList>
            <person name="Studer A.J."/>
            <person name="Schnable J.C."/>
            <person name="Brutnell T.P."/>
        </authorList>
    </citation>
    <scope>NUCLEOTIDE SEQUENCE [LARGE SCALE GENOMIC DNA]</scope>
    <source>
        <strain evidence="2">cv. Kellogg 1175</strain>
        <tissue evidence="1">Leaf</tissue>
    </source>
</reference>
<name>A0A1E5VBE3_9POAL</name>
<sequence length="38" mass="4462">MEDRPQRALLTAQVIIDEATGRHMTSLWDVKQLKKHNM</sequence>
<proteinExistence type="predicted"/>
<accession>A0A1E5VBE3</accession>
<dbReference type="Proteomes" id="UP000095767">
    <property type="component" value="Unassembled WGS sequence"/>
</dbReference>
<keyword evidence="2" id="KW-1185">Reference proteome</keyword>
<organism evidence="1 2">
    <name type="scientific">Dichanthelium oligosanthes</name>
    <dbReference type="NCBI Taxonomy" id="888268"/>
    <lineage>
        <taxon>Eukaryota</taxon>
        <taxon>Viridiplantae</taxon>
        <taxon>Streptophyta</taxon>
        <taxon>Embryophyta</taxon>
        <taxon>Tracheophyta</taxon>
        <taxon>Spermatophyta</taxon>
        <taxon>Magnoliopsida</taxon>
        <taxon>Liliopsida</taxon>
        <taxon>Poales</taxon>
        <taxon>Poaceae</taxon>
        <taxon>PACMAD clade</taxon>
        <taxon>Panicoideae</taxon>
        <taxon>Panicodae</taxon>
        <taxon>Paniceae</taxon>
        <taxon>Dichantheliinae</taxon>
        <taxon>Dichanthelium</taxon>
    </lineage>
</organism>
<gene>
    <name evidence="1" type="ORF">BAE44_0016559</name>
</gene>
<dbReference type="AlphaFoldDB" id="A0A1E5VBE3"/>
<evidence type="ECO:0000313" key="1">
    <source>
        <dbReference type="EMBL" id="OEL22421.1"/>
    </source>
</evidence>
<evidence type="ECO:0000313" key="2">
    <source>
        <dbReference type="Proteomes" id="UP000095767"/>
    </source>
</evidence>
<dbReference type="EMBL" id="LWDX02045405">
    <property type="protein sequence ID" value="OEL22421.1"/>
    <property type="molecule type" value="Genomic_DNA"/>
</dbReference>